<gene>
    <name evidence="1" type="ORF">IMAU30003_01824</name>
</gene>
<name>A0A9Q5CB83_LACHE</name>
<proteinExistence type="predicted"/>
<evidence type="ECO:0000313" key="1">
    <source>
        <dbReference type="EMBL" id="NRO35571.1"/>
    </source>
</evidence>
<evidence type="ECO:0000313" key="2">
    <source>
        <dbReference type="Proteomes" id="UP000651333"/>
    </source>
</evidence>
<sequence>MKQKGHASACPFLVLSFYSVCRLKILMMNETKATNIIAPNMDGTIAMPAICGPHSPKNACPRVEPTSPAIVLAMKPIDPPLPVMKPAASPIMAPTIKTQIQYNIGSPIFFPFRFNKTNCYFNDLQDHPLTF</sequence>
<dbReference type="EMBL" id="WCHB01000081">
    <property type="protein sequence ID" value="NRO35571.1"/>
    <property type="molecule type" value="Genomic_DNA"/>
</dbReference>
<organism evidence="1 2">
    <name type="scientific">Lactobacillus helveticus</name>
    <name type="common">Lactobacillus suntoryeus</name>
    <dbReference type="NCBI Taxonomy" id="1587"/>
    <lineage>
        <taxon>Bacteria</taxon>
        <taxon>Bacillati</taxon>
        <taxon>Bacillota</taxon>
        <taxon>Bacilli</taxon>
        <taxon>Lactobacillales</taxon>
        <taxon>Lactobacillaceae</taxon>
        <taxon>Lactobacillus</taxon>
    </lineage>
</organism>
<dbReference type="AlphaFoldDB" id="A0A9Q5CB83"/>
<protein>
    <submittedName>
        <fullName evidence="1">Uncharacterized protein</fullName>
    </submittedName>
</protein>
<dbReference type="Proteomes" id="UP000651333">
    <property type="component" value="Unassembled WGS sequence"/>
</dbReference>
<reference evidence="1" key="1">
    <citation type="submission" date="2019-09" db="EMBL/GenBank/DDBJ databases">
        <title>Comparative genomic analysis of Lactobacillus helveticus.</title>
        <authorList>
            <person name="Zhang H."/>
            <person name="Chen Y."/>
            <person name="Zhong Z."/>
        </authorList>
    </citation>
    <scope>NUCLEOTIDE SEQUENCE</scope>
    <source>
        <strain evidence="1">IMAU30003</strain>
    </source>
</reference>
<comment type="caution">
    <text evidence="1">The sequence shown here is derived from an EMBL/GenBank/DDBJ whole genome shotgun (WGS) entry which is preliminary data.</text>
</comment>
<accession>A0A9Q5CB83</accession>